<reference evidence="3" key="1">
    <citation type="journal article" date="2019" name="Sci. Rep.">
        <title>Draft genome of Tanacetum cinerariifolium, the natural source of mosquito coil.</title>
        <authorList>
            <person name="Yamashiro T."/>
            <person name="Shiraishi A."/>
            <person name="Satake H."/>
            <person name="Nakayama K."/>
        </authorList>
    </citation>
    <scope>NUCLEOTIDE SEQUENCE</scope>
</reference>
<gene>
    <name evidence="3" type="ORF">Tci_562195</name>
</gene>
<dbReference type="InterPro" id="IPR057670">
    <property type="entry name" value="SH3_retrovirus"/>
</dbReference>
<feature type="non-terminal residue" evidence="3">
    <location>
        <position position="1"/>
    </location>
</feature>
<accession>A0A699IVV1</accession>
<feature type="region of interest" description="Disordered" evidence="1">
    <location>
        <begin position="1"/>
        <end position="25"/>
    </location>
</feature>
<organism evidence="3">
    <name type="scientific">Tanacetum cinerariifolium</name>
    <name type="common">Dalmatian daisy</name>
    <name type="synonym">Chrysanthemum cinerariifolium</name>
    <dbReference type="NCBI Taxonomy" id="118510"/>
    <lineage>
        <taxon>Eukaryota</taxon>
        <taxon>Viridiplantae</taxon>
        <taxon>Streptophyta</taxon>
        <taxon>Embryophyta</taxon>
        <taxon>Tracheophyta</taxon>
        <taxon>Spermatophyta</taxon>
        <taxon>Magnoliopsida</taxon>
        <taxon>eudicotyledons</taxon>
        <taxon>Gunneridae</taxon>
        <taxon>Pentapetalae</taxon>
        <taxon>asterids</taxon>
        <taxon>campanulids</taxon>
        <taxon>Asterales</taxon>
        <taxon>Asteraceae</taxon>
        <taxon>Asteroideae</taxon>
        <taxon>Anthemideae</taxon>
        <taxon>Anthemidinae</taxon>
        <taxon>Tanacetum</taxon>
    </lineage>
</organism>
<feature type="compositionally biased region" description="Low complexity" evidence="1">
    <location>
        <begin position="61"/>
        <end position="79"/>
    </location>
</feature>
<dbReference type="EMBL" id="BKCJ010339574">
    <property type="protein sequence ID" value="GEZ90222.1"/>
    <property type="molecule type" value="Genomic_DNA"/>
</dbReference>
<feature type="compositionally biased region" description="Low complexity" evidence="1">
    <location>
        <begin position="15"/>
        <end position="25"/>
    </location>
</feature>
<evidence type="ECO:0000259" key="2">
    <source>
        <dbReference type="Pfam" id="PF25597"/>
    </source>
</evidence>
<sequence length="504" mass="56639">FVSRFNDNNNKKRNTGSWSNGNNGTSGNKGNYDSLLCKNCGLKGHTVDMCFELIGYPPGFKRNPNLKPANNNNNRNSNADTRGGFVINADGKTPISHVSLSNKQMLRLISLLNDKSSTTANANMVGANQYMTNSVKNMFNLVDVSGLKLTVGHLNGTLAKITHVGNLKLNNNVILFDVLVVPEYTDLKKGKVLGTGSDCWLPSSVLNVKYPFSIVYNREPKLSHLRSFGCLCYATIVKETDKFSNKSEKYVLIGYASDKKAYKLLSLENRNVFYSRDVKFYETIFPYKMNKSYNFEKDFVFGVTDFFYNFESQIASTVLSPNDDEEGSTSGRDSRLHQPGPLRYDELQSATLVDETNSSEGNVGINLEVPVFQNILENQNEEVNLRRSSRTSKSPTKLNVYVLNNTASLNKSCEPSFFKEASKDVNWINALNNEMHALYENKNWELVNLSYGRKPIGSRWVYKIKYMSSGEIESSYPPEPIPILSHNLFNPIPPRIQQGKKDPG</sequence>
<feature type="domain" description="Retroviral polymerase SH3-like" evidence="2">
    <location>
        <begin position="230"/>
        <end position="290"/>
    </location>
</feature>
<evidence type="ECO:0000256" key="1">
    <source>
        <dbReference type="SAM" id="MobiDB-lite"/>
    </source>
</evidence>
<dbReference type="PANTHER" id="PTHR34222:SF99">
    <property type="entry name" value="PROTEIN, PUTATIVE-RELATED"/>
    <property type="match status" value="1"/>
</dbReference>
<dbReference type="AlphaFoldDB" id="A0A699IVV1"/>
<proteinExistence type="predicted"/>
<name>A0A699IVV1_TANCI</name>
<comment type="caution">
    <text evidence="3">The sequence shown here is derived from an EMBL/GenBank/DDBJ whole genome shotgun (WGS) entry which is preliminary data.</text>
</comment>
<dbReference type="PANTHER" id="PTHR34222">
    <property type="entry name" value="GAG_PRE-INTEGRS DOMAIN-CONTAINING PROTEIN"/>
    <property type="match status" value="1"/>
</dbReference>
<evidence type="ECO:0000313" key="3">
    <source>
        <dbReference type="EMBL" id="GEZ90222.1"/>
    </source>
</evidence>
<protein>
    <recommendedName>
        <fullName evidence="2">Retroviral polymerase SH3-like domain-containing protein</fullName>
    </recommendedName>
</protein>
<feature type="non-terminal residue" evidence="3">
    <location>
        <position position="504"/>
    </location>
</feature>
<feature type="region of interest" description="Disordered" evidence="1">
    <location>
        <begin position="319"/>
        <end position="341"/>
    </location>
</feature>
<feature type="region of interest" description="Disordered" evidence="1">
    <location>
        <begin position="61"/>
        <end position="80"/>
    </location>
</feature>
<dbReference type="Pfam" id="PF25597">
    <property type="entry name" value="SH3_retrovirus"/>
    <property type="match status" value="1"/>
</dbReference>